<keyword evidence="2" id="KW-1185">Reference proteome</keyword>
<evidence type="ECO:0000313" key="2">
    <source>
        <dbReference type="Proteomes" id="UP001219525"/>
    </source>
</evidence>
<reference evidence="1" key="1">
    <citation type="submission" date="2023-03" db="EMBL/GenBank/DDBJ databases">
        <title>Massive genome expansion in bonnet fungi (Mycena s.s.) driven by repeated elements and novel gene families across ecological guilds.</title>
        <authorList>
            <consortium name="Lawrence Berkeley National Laboratory"/>
            <person name="Harder C.B."/>
            <person name="Miyauchi S."/>
            <person name="Viragh M."/>
            <person name="Kuo A."/>
            <person name="Thoen E."/>
            <person name="Andreopoulos B."/>
            <person name="Lu D."/>
            <person name="Skrede I."/>
            <person name="Drula E."/>
            <person name="Henrissat B."/>
            <person name="Morin E."/>
            <person name="Kohler A."/>
            <person name="Barry K."/>
            <person name="LaButti K."/>
            <person name="Morin E."/>
            <person name="Salamov A."/>
            <person name="Lipzen A."/>
            <person name="Mereny Z."/>
            <person name="Hegedus B."/>
            <person name="Baldrian P."/>
            <person name="Stursova M."/>
            <person name="Weitz H."/>
            <person name="Taylor A."/>
            <person name="Grigoriev I.V."/>
            <person name="Nagy L.G."/>
            <person name="Martin F."/>
            <person name="Kauserud H."/>
        </authorList>
    </citation>
    <scope>NUCLEOTIDE SEQUENCE</scope>
    <source>
        <strain evidence="1">9144</strain>
    </source>
</reference>
<sequence length="76" mass="8519">MVTRQPRFFSMRAFLRAAAAAVRIRDVAALWVRRRLDEQPRGDSAAVLKRRLVLSRTRCMHPCSPATGAAPRPTAC</sequence>
<proteinExistence type="predicted"/>
<evidence type="ECO:0000313" key="1">
    <source>
        <dbReference type="EMBL" id="KAJ7203793.1"/>
    </source>
</evidence>
<gene>
    <name evidence="1" type="ORF">GGX14DRAFT_142827</name>
</gene>
<protein>
    <submittedName>
        <fullName evidence="1">Uncharacterized protein</fullName>
    </submittedName>
</protein>
<dbReference type="EMBL" id="JARJCW010000049">
    <property type="protein sequence ID" value="KAJ7203793.1"/>
    <property type="molecule type" value="Genomic_DNA"/>
</dbReference>
<accession>A0AAD6V640</accession>
<dbReference type="AlphaFoldDB" id="A0AAD6V640"/>
<dbReference type="Proteomes" id="UP001219525">
    <property type="component" value="Unassembled WGS sequence"/>
</dbReference>
<organism evidence="1 2">
    <name type="scientific">Mycena pura</name>
    <dbReference type="NCBI Taxonomy" id="153505"/>
    <lineage>
        <taxon>Eukaryota</taxon>
        <taxon>Fungi</taxon>
        <taxon>Dikarya</taxon>
        <taxon>Basidiomycota</taxon>
        <taxon>Agaricomycotina</taxon>
        <taxon>Agaricomycetes</taxon>
        <taxon>Agaricomycetidae</taxon>
        <taxon>Agaricales</taxon>
        <taxon>Marasmiineae</taxon>
        <taxon>Mycenaceae</taxon>
        <taxon>Mycena</taxon>
    </lineage>
</organism>
<comment type="caution">
    <text evidence="1">The sequence shown here is derived from an EMBL/GenBank/DDBJ whole genome shotgun (WGS) entry which is preliminary data.</text>
</comment>
<name>A0AAD6V640_9AGAR</name>